<evidence type="ECO:0000256" key="1">
    <source>
        <dbReference type="ARBA" id="ARBA00004141"/>
    </source>
</evidence>
<feature type="transmembrane region" description="Helical" evidence="5">
    <location>
        <begin position="214"/>
        <end position="238"/>
    </location>
</feature>
<evidence type="ECO:0000256" key="4">
    <source>
        <dbReference type="ARBA" id="ARBA00023136"/>
    </source>
</evidence>
<proteinExistence type="predicted"/>
<dbReference type="InterPro" id="IPR002523">
    <property type="entry name" value="MgTranspt_CorA/ZnTranspt_ZntB"/>
</dbReference>
<keyword evidence="3 5" id="KW-1133">Transmembrane helix</keyword>
<evidence type="ECO:0000256" key="3">
    <source>
        <dbReference type="ARBA" id="ARBA00022989"/>
    </source>
</evidence>
<accession>A0A177C795</accession>
<dbReference type="Proteomes" id="UP000077069">
    <property type="component" value="Unassembled WGS sequence"/>
</dbReference>
<keyword evidence="4 5" id="KW-0472">Membrane</keyword>
<dbReference type="GO" id="GO:0046873">
    <property type="term" value="F:metal ion transmembrane transporter activity"/>
    <property type="evidence" value="ECO:0007669"/>
    <property type="project" value="InterPro"/>
</dbReference>
<evidence type="ECO:0000256" key="5">
    <source>
        <dbReference type="SAM" id="Phobius"/>
    </source>
</evidence>
<reference evidence="6 7" key="1">
    <citation type="submission" date="2016-05" db="EMBL/GenBank/DDBJ databases">
        <title>Comparative analysis of secretome profiles of manganese(II)-oxidizing ascomycete fungi.</title>
        <authorList>
            <consortium name="DOE Joint Genome Institute"/>
            <person name="Zeiner C.A."/>
            <person name="Purvine S.O."/>
            <person name="Zink E.M."/>
            <person name="Wu S."/>
            <person name="Pasa-Tolic L."/>
            <person name="Chaput D.L."/>
            <person name="Haridas S."/>
            <person name="Grigoriev I.V."/>
            <person name="Santelli C.M."/>
            <person name="Hansel C.M."/>
        </authorList>
    </citation>
    <scope>NUCLEOTIDE SEQUENCE [LARGE SCALE GENOMIC DNA]</scope>
    <source>
        <strain evidence="6 7">AP3s5-JAC2a</strain>
    </source>
</reference>
<dbReference type="Gene3D" id="1.20.58.340">
    <property type="entry name" value="Magnesium transport protein CorA, transmembrane region"/>
    <property type="match status" value="1"/>
</dbReference>
<dbReference type="InParanoid" id="A0A177C795"/>
<evidence type="ECO:0000313" key="6">
    <source>
        <dbReference type="EMBL" id="OAG02648.1"/>
    </source>
</evidence>
<dbReference type="AlphaFoldDB" id="A0A177C795"/>
<dbReference type="InterPro" id="IPR045863">
    <property type="entry name" value="CorA_TM1_TM2"/>
</dbReference>
<feature type="transmembrane region" description="Helical" evidence="5">
    <location>
        <begin position="183"/>
        <end position="202"/>
    </location>
</feature>
<evidence type="ECO:0008006" key="8">
    <source>
        <dbReference type="Google" id="ProtNLM"/>
    </source>
</evidence>
<evidence type="ECO:0000256" key="2">
    <source>
        <dbReference type="ARBA" id="ARBA00022692"/>
    </source>
</evidence>
<dbReference type="GO" id="GO:0016020">
    <property type="term" value="C:membrane"/>
    <property type="evidence" value="ECO:0007669"/>
    <property type="project" value="UniProtKB-SubCell"/>
</dbReference>
<protein>
    <recommendedName>
        <fullName evidence="8">Mg2+ transporter protein</fullName>
    </recommendedName>
</protein>
<dbReference type="GeneID" id="28771340"/>
<organism evidence="6 7">
    <name type="scientific">Paraphaeosphaeria sporulosa</name>
    <dbReference type="NCBI Taxonomy" id="1460663"/>
    <lineage>
        <taxon>Eukaryota</taxon>
        <taxon>Fungi</taxon>
        <taxon>Dikarya</taxon>
        <taxon>Ascomycota</taxon>
        <taxon>Pezizomycotina</taxon>
        <taxon>Dothideomycetes</taxon>
        <taxon>Pleosporomycetidae</taxon>
        <taxon>Pleosporales</taxon>
        <taxon>Massarineae</taxon>
        <taxon>Didymosphaeriaceae</taxon>
        <taxon>Paraphaeosphaeria</taxon>
    </lineage>
</organism>
<dbReference type="OrthoDB" id="3801263at2759"/>
<dbReference type="STRING" id="1460663.A0A177C795"/>
<dbReference type="EMBL" id="KV441555">
    <property type="protein sequence ID" value="OAG02648.1"/>
    <property type="molecule type" value="Genomic_DNA"/>
</dbReference>
<comment type="subcellular location">
    <subcellularLocation>
        <location evidence="1">Membrane</location>
        <topology evidence="1">Multi-pass membrane protein</topology>
    </subcellularLocation>
</comment>
<sequence>MEHFQALLRFRPTEEILLSMVEYPADLLVMKTSFQVLMDLTTWHLNLGELATVARELDTDATANPSKMVIQRLSKGRSLVLQVLSDVIRLREVTKNYPSDNYKLLSQVMVIVKLEYPEIDWIQEEQYSLSADVSIILRVLSRLEQQAEELSSQLCETFQTLTTAIAIEDSEFNKKQAQRSTQLTLLAAIYLPLTLATGIFGMNIQEINGGTPHWWVVFIVIAILFLPSASFVVMLFAGDDIKKTVQAMRDRKEREIK</sequence>
<keyword evidence="7" id="KW-1185">Reference proteome</keyword>
<dbReference type="Pfam" id="PF01544">
    <property type="entry name" value="CorA"/>
    <property type="match status" value="1"/>
</dbReference>
<dbReference type="SUPFAM" id="SSF144083">
    <property type="entry name" value="Magnesium transport protein CorA, transmembrane region"/>
    <property type="match status" value="1"/>
</dbReference>
<keyword evidence="2 5" id="KW-0812">Transmembrane</keyword>
<name>A0A177C795_9PLEO</name>
<gene>
    <name evidence="6" type="ORF">CC84DRAFT_908274</name>
</gene>
<dbReference type="RefSeq" id="XP_018033013.1">
    <property type="nucleotide sequence ID" value="XM_018187854.1"/>
</dbReference>
<evidence type="ECO:0000313" key="7">
    <source>
        <dbReference type="Proteomes" id="UP000077069"/>
    </source>
</evidence>